<organism evidence="3 4">
    <name type="scientific">Anaeromyxobacter diazotrophicus</name>
    <dbReference type="NCBI Taxonomy" id="2590199"/>
    <lineage>
        <taxon>Bacteria</taxon>
        <taxon>Pseudomonadati</taxon>
        <taxon>Myxococcota</taxon>
        <taxon>Myxococcia</taxon>
        <taxon>Myxococcales</taxon>
        <taxon>Cystobacterineae</taxon>
        <taxon>Anaeromyxobacteraceae</taxon>
        <taxon>Anaeromyxobacter</taxon>
    </lineage>
</organism>
<dbReference type="AlphaFoldDB" id="A0A7I9VLH6"/>
<feature type="transmembrane region" description="Helical" evidence="1">
    <location>
        <begin position="299"/>
        <end position="321"/>
    </location>
</feature>
<dbReference type="Proteomes" id="UP000503640">
    <property type="component" value="Unassembled WGS sequence"/>
</dbReference>
<keyword evidence="1" id="KW-0812">Transmembrane</keyword>
<reference evidence="4" key="1">
    <citation type="journal article" date="2020" name="Appl. Environ. Microbiol.">
        <title>Diazotrophic Anaeromyxobacter Isolates from Soils.</title>
        <authorList>
            <person name="Masuda Y."/>
            <person name="Yamanaka H."/>
            <person name="Xu Z.X."/>
            <person name="Shiratori Y."/>
            <person name="Aono T."/>
            <person name="Amachi S."/>
            <person name="Senoo K."/>
            <person name="Itoh H."/>
        </authorList>
    </citation>
    <scope>NUCLEOTIDE SEQUENCE [LARGE SCALE GENOMIC DNA]</scope>
    <source>
        <strain evidence="4">R267</strain>
    </source>
</reference>
<dbReference type="EMBL" id="BJTG01000004">
    <property type="protein sequence ID" value="GEJ57266.1"/>
    <property type="molecule type" value="Genomic_DNA"/>
</dbReference>
<dbReference type="InterPro" id="IPR029151">
    <property type="entry name" value="Sensor-like_sf"/>
</dbReference>
<sequence length="399" mass="42844">MKSLSIRVKLVVSVVLILSASGLASAGLVRALYARAVRSASEDALRSASTAYEDLERNDVEKLSTVLDTLVLNPAIREAFAAKDRERLAAVTAPIHHALKAEHGIGHWNFVEPETRKMFFRPHLPAKFGDVIERQGLLRAMARQETSAGKELGKSEFALRVGRPFVVDGKLIGYMELGEGIQHFLGKMKAQTGNDFAMFIAKRFIDQGEWARTRGAERNGWDDWPEVVVVNSTTADPIVDASAIAGGGGASQILSEEGRGGAAFVRGVVPVRDASGTVVGGLVVRHDISALNAGMRASLVQALAFVVALALVACGLIFLLVERLIFGRLRRMTGTMEDLSVRLAGGDYGVGAAVVATNDDEIGRFERFFGEFLALVGNTLRALADRKQAARQVGRPPAA</sequence>
<dbReference type="Gene3D" id="3.30.450.20">
    <property type="entry name" value="PAS domain"/>
    <property type="match status" value="1"/>
</dbReference>
<evidence type="ECO:0000256" key="1">
    <source>
        <dbReference type="SAM" id="Phobius"/>
    </source>
</evidence>
<dbReference type="Gene3D" id="6.10.340.10">
    <property type="match status" value="1"/>
</dbReference>
<gene>
    <name evidence="3" type="ORF">AMYX_20070</name>
</gene>
<evidence type="ECO:0000313" key="3">
    <source>
        <dbReference type="EMBL" id="GEJ57266.1"/>
    </source>
</evidence>
<evidence type="ECO:0000259" key="2">
    <source>
        <dbReference type="Pfam" id="PF14827"/>
    </source>
</evidence>
<feature type="domain" description="Double Cache" evidence="2">
    <location>
        <begin position="40"/>
        <end position="203"/>
    </location>
</feature>
<name>A0A7I9VLH6_9BACT</name>
<keyword evidence="4" id="KW-1185">Reference proteome</keyword>
<dbReference type="Pfam" id="PF14827">
    <property type="entry name" value="dCache_3"/>
    <property type="match status" value="1"/>
</dbReference>
<keyword evidence="1" id="KW-1133">Transmembrane helix</keyword>
<dbReference type="SUPFAM" id="SSF103190">
    <property type="entry name" value="Sensory domain-like"/>
    <property type="match status" value="1"/>
</dbReference>
<protein>
    <recommendedName>
        <fullName evidence="2">Double Cache domain-containing protein</fullName>
    </recommendedName>
</protein>
<comment type="caution">
    <text evidence="3">The sequence shown here is derived from an EMBL/GenBank/DDBJ whole genome shotgun (WGS) entry which is preliminary data.</text>
</comment>
<dbReference type="InterPro" id="IPR029150">
    <property type="entry name" value="dCache_3"/>
</dbReference>
<accession>A0A7I9VLH6</accession>
<dbReference type="RefSeq" id="WP_176064732.1">
    <property type="nucleotide sequence ID" value="NZ_BJTG01000004.1"/>
</dbReference>
<proteinExistence type="predicted"/>
<evidence type="ECO:0000313" key="4">
    <source>
        <dbReference type="Proteomes" id="UP000503640"/>
    </source>
</evidence>
<keyword evidence="1" id="KW-0472">Membrane</keyword>